<dbReference type="Gene3D" id="3.40.190.10">
    <property type="entry name" value="Periplasmic binding protein-like II"/>
    <property type="match status" value="2"/>
</dbReference>
<dbReference type="Proteomes" id="UP000711995">
    <property type="component" value="Unassembled WGS sequence"/>
</dbReference>
<keyword evidence="1" id="KW-0732">Signal</keyword>
<evidence type="ECO:0000259" key="2">
    <source>
        <dbReference type="Pfam" id="PF09084"/>
    </source>
</evidence>
<feature type="chain" id="PRO_5038075668" evidence="1">
    <location>
        <begin position="27"/>
        <end position="309"/>
    </location>
</feature>
<dbReference type="InterPro" id="IPR015168">
    <property type="entry name" value="SsuA/THI5"/>
</dbReference>
<evidence type="ECO:0000256" key="1">
    <source>
        <dbReference type="SAM" id="SignalP"/>
    </source>
</evidence>
<comment type="caution">
    <text evidence="3">The sequence shown here is derived from an EMBL/GenBank/DDBJ whole genome shotgun (WGS) entry which is preliminary data.</text>
</comment>
<evidence type="ECO:0000313" key="3">
    <source>
        <dbReference type="EMBL" id="NIZ40113.1"/>
    </source>
</evidence>
<gene>
    <name evidence="3" type="ORF">HCT14_01085</name>
</gene>
<dbReference type="InterPro" id="IPR027939">
    <property type="entry name" value="NMT1/THI5"/>
</dbReference>
<reference evidence="3 4" key="1">
    <citation type="submission" date="2020-03" db="EMBL/GenBank/DDBJ databases">
        <title>Spirochaetal bacteria isolated from arthropods constitute a novel genus Entomospira genus novum within the order Spirochaetales.</title>
        <authorList>
            <person name="Grana-Miraglia L."/>
            <person name="Sikutova S."/>
            <person name="Fingerle V."/>
            <person name="Sing A."/>
            <person name="Castillo-Ramirez S."/>
            <person name="Margos G."/>
            <person name="Rudolf I."/>
        </authorList>
    </citation>
    <scope>NUCLEOTIDE SEQUENCE [LARGE SCALE GENOMIC DNA]</scope>
    <source>
        <strain evidence="3 4">BR193</strain>
    </source>
</reference>
<name>A0A968G7Q3_9SPIO</name>
<keyword evidence="4" id="KW-1185">Reference proteome</keyword>
<proteinExistence type="predicted"/>
<accession>A0A968G7Q3</accession>
<dbReference type="RefSeq" id="WP_167699725.1">
    <property type="nucleotide sequence ID" value="NZ_CP118174.1"/>
</dbReference>
<dbReference type="PANTHER" id="PTHR31528">
    <property type="entry name" value="4-AMINO-5-HYDROXYMETHYL-2-METHYLPYRIMIDINE PHOSPHATE SYNTHASE THI11-RELATED"/>
    <property type="match status" value="1"/>
</dbReference>
<dbReference type="Pfam" id="PF09084">
    <property type="entry name" value="NMT1"/>
    <property type="match status" value="1"/>
</dbReference>
<protein>
    <submittedName>
        <fullName evidence="3">ABC transporter substrate-binding protein</fullName>
    </submittedName>
</protein>
<evidence type="ECO:0000313" key="4">
    <source>
        <dbReference type="Proteomes" id="UP000711995"/>
    </source>
</evidence>
<dbReference type="PANTHER" id="PTHR31528:SF15">
    <property type="entry name" value="RIBOFLAVIN-BINDING PROTEIN RIBY"/>
    <property type="match status" value="1"/>
</dbReference>
<sequence length="309" mass="33921">MMKMIKGSIGLSLILVMLTVSCVKNSDEKNATDRQTLKLAIGYIPNMQFAPLYVGIQQGMFHDVGLDLEIDYGMGNDIMTLLAKGYVDLALGDADQYLAARQQGLDLTPIFQYYDVSPTAIITLNPDIKTPSDLIGRRIGVSELFGTSYLTLLEFLDFHNIERNQVEIVRVGYTQLAALTNHEVDAAVVFANNEPLALKNIDYTIWSSQEFSRLAGAIILQKTNTLSSETAIAFNQALVNAIDFIRNNPEAAATITQKFVTGSNYNEILAGIYATIAFYSESGVVDFEGIEFSKERLLEMGALTGISLG</sequence>
<dbReference type="GO" id="GO:0009228">
    <property type="term" value="P:thiamine biosynthetic process"/>
    <property type="evidence" value="ECO:0007669"/>
    <property type="project" value="InterPro"/>
</dbReference>
<dbReference type="EMBL" id="JAATLJ010000001">
    <property type="protein sequence ID" value="NIZ40113.1"/>
    <property type="molecule type" value="Genomic_DNA"/>
</dbReference>
<feature type="domain" description="SsuA/THI5-like" evidence="2">
    <location>
        <begin position="46"/>
        <end position="252"/>
    </location>
</feature>
<dbReference type="SUPFAM" id="SSF53850">
    <property type="entry name" value="Periplasmic binding protein-like II"/>
    <property type="match status" value="1"/>
</dbReference>
<dbReference type="PROSITE" id="PS51257">
    <property type="entry name" value="PROKAR_LIPOPROTEIN"/>
    <property type="match status" value="1"/>
</dbReference>
<feature type="signal peptide" evidence="1">
    <location>
        <begin position="1"/>
        <end position="26"/>
    </location>
</feature>
<organism evidence="3 4">
    <name type="scientific">Entomospira entomophila</name>
    <dbReference type="NCBI Taxonomy" id="2719988"/>
    <lineage>
        <taxon>Bacteria</taxon>
        <taxon>Pseudomonadati</taxon>
        <taxon>Spirochaetota</taxon>
        <taxon>Spirochaetia</taxon>
        <taxon>Spirochaetales</taxon>
        <taxon>Spirochaetaceae</taxon>
        <taxon>Entomospira</taxon>
    </lineage>
</organism>
<dbReference type="AlphaFoldDB" id="A0A968G7Q3"/>